<feature type="region of interest" description="Disordered" evidence="2">
    <location>
        <begin position="1"/>
        <end position="350"/>
    </location>
</feature>
<dbReference type="HOGENOM" id="CLU_010432_1_0_1"/>
<evidence type="ECO:0000256" key="2">
    <source>
        <dbReference type="SAM" id="MobiDB-lite"/>
    </source>
</evidence>
<evidence type="ECO:0000313" key="3">
    <source>
        <dbReference type="EMBL" id="EWY79680.1"/>
    </source>
</evidence>
<dbReference type="Proteomes" id="UP000030753">
    <property type="component" value="Unassembled WGS sequence"/>
</dbReference>
<feature type="compositionally biased region" description="Polar residues" evidence="2">
    <location>
        <begin position="333"/>
        <end position="350"/>
    </location>
</feature>
<dbReference type="OrthoDB" id="5058562at2759"/>
<dbReference type="AlphaFoldDB" id="W9HFB4"/>
<feature type="compositionally biased region" description="Pro residues" evidence="2">
    <location>
        <begin position="186"/>
        <end position="197"/>
    </location>
</feature>
<name>W9HFB4_FUSOX</name>
<proteinExistence type="predicted"/>
<feature type="compositionally biased region" description="Polar residues" evidence="2">
    <location>
        <begin position="121"/>
        <end position="133"/>
    </location>
</feature>
<feature type="compositionally biased region" description="Low complexity" evidence="2">
    <location>
        <begin position="217"/>
        <end position="238"/>
    </location>
</feature>
<feature type="compositionally biased region" description="Basic and acidic residues" evidence="2">
    <location>
        <begin position="92"/>
        <end position="117"/>
    </location>
</feature>
<feature type="compositionally biased region" description="Polar residues" evidence="2">
    <location>
        <begin position="17"/>
        <end position="27"/>
    </location>
</feature>
<evidence type="ECO:0000256" key="1">
    <source>
        <dbReference type="SAM" id="Coils"/>
    </source>
</evidence>
<feature type="compositionally biased region" description="Acidic residues" evidence="2">
    <location>
        <begin position="57"/>
        <end position="72"/>
    </location>
</feature>
<reference evidence="3 4" key="1">
    <citation type="submission" date="2011-06" db="EMBL/GenBank/DDBJ databases">
        <title>The Genome Sequence of Fusarium oxysporum FOSC 3-a.</title>
        <authorList>
            <consortium name="The Broad Institute Genome Sequencing Platform"/>
            <person name="Ma L.-J."/>
            <person name="Gale L.R."/>
            <person name="Schwartz D.C."/>
            <person name="Zhou S."/>
            <person name="Corby-Kistler H."/>
            <person name="Young S.K."/>
            <person name="Zeng Q."/>
            <person name="Gargeya S."/>
            <person name="Fitzgerald M."/>
            <person name="Haas B."/>
            <person name="Abouelleil A."/>
            <person name="Alvarado L."/>
            <person name="Arachchi H.M."/>
            <person name="Berlin A."/>
            <person name="Brown A."/>
            <person name="Chapman S.B."/>
            <person name="Chen Z."/>
            <person name="Dunbar C."/>
            <person name="Freedman E."/>
            <person name="Gearin G."/>
            <person name="Gellesch M."/>
            <person name="Goldberg J."/>
            <person name="Griggs A."/>
            <person name="Gujja S."/>
            <person name="Heiman D."/>
            <person name="Howarth C."/>
            <person name="Larson L."/>
            <person name="Lui A."/>
            <person name="MacDonald P.J.P."/>
            <person name="Mehta T."/>
            <person name="Montmayeur A."/>
            <person name="Murphy C."/>
            <person name="Neiman D."/>
            <person name="Pearson M."/>
            <person name="Priest M."/>
            <person name="Roberts A."/>
            <person name="Saif S."/>
            <person name="Shea T."/>
            <person name="Shenoy N."/>
            <person name="Sisk P."/>
            <person name="Stolte C."/>
            <person name="Sykes S."/>
            <person name="Wortman J."/>
            <person name="Nusbaum C."/>
            <person name="Birren B."/>
        </authorList>
    </citation>
    <scope>NUCLEOTIDE SEQUENCE [LARGE SCALE GENOMIC DNA]</scope>
    <source>
        <strain evidence="4">FOSC 3-a</strain>
    </source>
</reference>
<feature type="compositionally biased region" description="Polar residues" evidence="2">
    <location>
        <begin position="274"/>
        <end position="296"/>
    </location>
</feature>
<feature type="compositionally biased region" description="Basic residues" evidence="2">
    <location>
        <begin position="7"/>
        <end position="16"/>
    </location>
</feature>
<feature type="coiled-coil region" evidence="1">
    <location>
        <begin position="360"/>
        <end position="429"/>
    </location>
</feature>
<feature type="compositionally biased region" description="Low complexity" evidence="2">
    <location>
        <begin position="254"/>
        <end position="267"/>
    </location>
</feature>
<feature type="compositionally biased region" description="Polar residues" evidence="2">
    <location>
        <begin position="239"/>
        <end position="253"/>
    </location>
</feature>
<sequence>MTSRLSSARKRGRRSLNKNVTTSSDYPTQRAVVAAKHIHQACGKWPNDGHTPVDDETHGDDDDDDDVADSEVIEANSEPADEIIALGLPKNRNGDKGDKQSEDHEVTRGKRIDKPAEDTSDQPQSKFGTSSAESGARPQRRLQKPSRLVHVTPRSSVCRSGGSEEHNSTYFAPETSQESKSSTHPQAPPNFPTPSPLPAITSPVILPRFTTPQSALQSGPRSGSQPSSTTASTSQSSSDPHAQASSQPTLSCGTSLTSQTYQSSQQQPDRWPPASTSWTSHALDSRLAGSQPSTPRSNKRPAESSPGNKSISAHQTMANSSAARVTPAKRQKTTYSQSRTSQISESTDWNTLLPSGNEFKKILKAALVALARQIKRFEQLLTSINDKHRSLAADKRSCYSKKEELAKSLEKAQESLKDVEKSIATNNNVLIALENVYNHPGDKEFHTFLDKRRKTISEHQEMYTIVTSQLDRSSAELPETEGEIELVTMRLIQLDAERAEVIQEKEGVDKAAKWLGVISQIIKPDWQEDESLRTAFRRLFHCSS</sequence>
<feature type="compositionally biased region" description="Polar residues" evidence="2">
    <location>
        <begin position="305"/>
        <end position="323"/>
    </location>
</feature>
<protein>
    <submittedName>
        <fullName evidence="3">Uncharacterized protein</fullName>
    </submittedName>
</protein>
<keyword evidence="1" id="KW-0175">Coiled coil</keyword>
<gene>
    <name evidence="3" type="ORF">FOYG_17166</name>
</gene>
<feature type="compositionally biased region" description="Polar residues" evidence="2">
    <location>
        <begin position="168"/>
        <end position="185"/>
    </location>
</feature>
<accession>W9HFB4</accession>
<dbReference type="EMBL" id="JH717857">
    <property type="protein sequence ID" value="EWY79680.1"/>
    <property type="molecule type" value="Genomic_DNA"/>
</dbReference>
<organism evidence="3 4">
    <name type="scientific">Fusarium oxysporum NRRL 32931</name>
    <dbReference type="NCBI Taxonomy" id="660029"/>
    <lineage>
        <taxon>Eukaryota</taxon>
        <taxon>Fungi</taxon>
        <taxon>Dikarya</taxon>
        <taxon>Ascomycota</taxon>
        <taxon>Pezizomycotina</taxon>
        <taxon>Sordariomycetes</taxon>
        <taxon>Hypocreomycetidae</taxon>
        <taxon>Hypocreales</taxon>
        <taxon>Nectriaceae</taxon>
        <taxon>Fusarium</taxon>
        <taxon>Fusarium oxysporum species complex</taxon>
    </lineage>
</organism>
<evidence type="ECO:0000313" key="4">
    <source>
        <dbReference type="Proteomes" id="UP000030753"/>
    </source>
</evidence>